<dbReference type="EMBL" id="RKHO01000001">
    <property type="protein sequence ID" value="ROR90079.1"/>
    <property type="molecule type" value="Genomic_DNA"/>
</dbReference>
<name>A0A3N2CRE1_9ACTN</name>
<comment type="caution">
    <text evidence="1">The sequence shown here is derived from an EMBL/GenBank/DDBJ whole genome shotgun (WGS) entry which is preliminary data.</text>
</comment>
<dbReference type="Gene3D" id="3.90.550.10">
    <property type="entry name" value="Spore Coat Polysaccharide Biosynthesis Protein SpsA, Chain A"/>
    <property type="match status" value="1"/>
</dbReference>
<proteinExistence type="predicted"/>
<evidence type="ECO:0008006" key="3">
    <source>
        <dbReference type="Google" id="ProtNLM"/>
    </source>
</evidence>
<organism evidence="1 2">
    <name type="scientific">Nocardioides aurantiacus</name>
    <dbReference type="NCBI Taxonomy" id="86796"/>
    <lineage>
        <taxon>Bacteria</taxon>
        <taxon>Bacillati</taxon>
        <taxon>Actinomycetota</taxon>
        <taxon>Actinomycetes</taxon>
        <taxon>Propionibacteriales</taxon>
        <taxon>Nocardioidaceae</taxon>
        <taxon>Nocardioides</taxon>
    </lineage>
</organism>
<protein>
    <recommendedName>
        <fullName evidence="3">Glycosyltransferase A (GT-A) superfamily protein (DUF2064 family)</fullName>
    </recommendedName>
</protein>
<dbReference type="AlphaFoldDB" id="A0A3N2CRE1"/>
<reference evidence="1 2" key="1">
    <citation type="submission" date="2018-11" db="EMBL/GenBank/DDBJ databases">
        <title>Sequencing the genomes of 1000 actinobacteria strains.</title>
        <authorList>
            <person name="Klenk H.-P."/>
        </authorList>
    </citation>
    <scope>NUCLEOTIDE SEQUENCE [LARGE SCALE GENOMIC DNA]</scope>
    <source>
        <strain evidence="1 2">DSM 12652</strain>
    </source>
</reference>
<dbReference type="InterPro" id="IPR018641">
    <property type="entry name" value="Trfase_1_rSAM/seldom-assoc"/>
</dbReference>
<gene>
    <name evidence="1" type="ORF">EDD33_0914</name>
</gene>
<evidence type="ECO:0000313" key="2">
    <source>
        <dbReference type="Proteomes" id="UP000281738"/>
    </source>
</evidence>
<dbReference type="InterPro" id="IPR029044">
    <property type="entry name" value="Nucleotide-diphossugar_trans"/>
</dbReference>
<dbReference type="Pfam" id="PF09837">
    <property type="entry name" value="DUF2064"/>
    <property type="match status" value="1"/>
</dbReference>
<evidence type="ECO:0000313" key="1">
    <source>
        <dbReference type="EMBL" id="ROR90079.1"/>
    </source>
</evidence>
<dbReference type="SUPFAM" id="SSF53448">
    <property type="entry name" value="Nucleotide-diphospho-sugar transferases"/>
    <property type="match status" value="1"/>
</dbReference>
<accession>A0A3N2CRE1</accession>
<sequence>MGDVAAAVVLVVAKAPVPGRVKTRLGASIGMDAAAELAAASLLDTLAACAAAYPAGRRHLALDGDLAEARRGQELRDALEGWQVHPQRGDGLAERLGAAHADVAAVSGGPVVQVGMDTPHAPVGTLRAAADLLVGPDDAVLGPAHDGGWWLLGVAGPHLLVHLPEVPMSTDATGAGTLDALARAGGHVHQVEALRDVDELDDASAVAQAAPQSRFALAFAELGVDPAVDPGVGPVVGPGTEVPA</sequence>
<dbReference type="PANTHER" id="PTHR36529">
    <property type="entry name" value="SLL1095 PROTEIN"/>
    <property type="match status" value="1"/>
</dbReference>
<dbReference type="PANTHER" id="PTHR36529:SF1">
    <property type="entry name" value="GLYCOSYLTRANSFERASE"/>
    <property type="match status" value="1"/>
</dbReference>
<keyword evidence="2" id="KW-1185">Reference proteome</keyword>
<dbReference type="Proteomes" id="UP000281738">
    <property type="component" value="Unassembled WGS sequence"/>
</dbReference>